<evidence type="ECO:0000256" key="2">
    <source>
        <dbReference type="SAM" id="Phobius"/>
    </source>
</evidence>
<proteinExistence type="predicted"/>
<name>A0A6J8D4D3_MYTCO</name>
<keyword evidence="2" id="KW-0472">Membrane</keyword>
<dbReference type="PANTHER" id="PTHR46289:SF14">
    <property type="entry name" value="DUF4371 DOMAIN-CONTAINING PROTEIN"/>
    <property type="match status" value="1"/>
</dbReference>
<accession>A0A6J8D4D3</accession>
<sequence>MAHASTRLNDHFGRDEKSCRKSHTEARAKAQLFLDNIEQRTTDIQTFNDKAINERAILSLNDVSQRKDFNREKSSEATTFLAAITSFSFVITLITVKNLMGYTVGLSRKLQGRSQEHYICIISVYMSVQSVLSLLIEVRENVDCKFLAWYEEAVVMGKEHDIEPSVPRTCGRQRNRCNVPGETPDVYFRRALCIPYIDELISGINDKFSSLSKTAVMDLVSNPEMTIQKQHANVILENLKPFLDFYNSDLPSPCGISSEVDR</sequence>
<reference evidence="3 4" key="1">
    <citation type="submission" date="2020-06" db="EMBL/GenBank/DDBJ databases">
        <authorList>
            <person name="Li R."/>
            <person name="Bekaert M."/>
        </authorList>
    </citation>
    <scope>NUCLEOTIDE SEQUENCE [LARGE SCALE GENOMIC DNA]</scope>
    <source>
        <strain evidence="4">wild</strain>
    </source>
</reference>
<dbReference type="OrthoDB" id="6145313at2759"/>
<evidence type="ECO:0000313" key="3">
    <source>
        <dbReference type="EMBL" id="CAC5402497.1"/>
    </source>
</evidence>
<keyword evidence="2" id="KW-1133">Transmembrane helix</keyword>
<feature type="compositionally biased region" description="Basic and acidic residues" evidence="1">
    <location>
        <begin position="8"/>
        <end position="21"/>
    </location>
</feature>
<dbReference type="AlphaFoldDB" id="A0A6J8D4D3"/>
<dbReference type="PANTHER" id="PTHR46289">
    <property type="entry name" value="52 KDA REPRESSOR OF THE INHIBITOR OF THE PROTEIN KINASE-LIKE PROTEIN-RELATED"/>
    <property type="match status" value="1"/>
</dbReference>
<keyword evidence="4" id="KW-1185">Reference proteome</keyword>
<feature type="region of interest" description="Disordered" evidence="1">
    <location>
        <begin position="1"/>
        <end position="21"/>
    </location>
</feature>
<dbReference type="Proteomes" id="UP000507470">
    <property type="component" value="Unassembled WGS sequence"/>
</dbReference>
<feature type="transmembrane region" description="Helical" evidence="2">
    <location>
        <begin position="77"/>
        <end position="96"/>
    </location>
</feature>
<dbReference type="EMBL" id="CACVKT020006510">
    <property type="protein sequence ID" value="CAC5402497.1"/>
    <property type="molecule type" value="Genomic_DNA"/>
</dbReference>
<gene>
    <name evidence="3" type="ORF">MCOR_36436</name>
</gene>
<evidence type="ECO:0000313" key="4">
    <source>
        <dbReference type="Proteomes" id="UP000507470"/>
    </source>
</evidence>
<evidence type="ECO:0000256" key="1">
    <source>
        <dbReference type="SAM" id="MobiDB-lite"/>
    </source>
</evidence>
<keyword evidence="2" id="KW-0812">Transmembrane</keyword>
<protein>
    <submittedName>
        <fullName evidence="3">Uncharacterized protein</fullName>
    </submittedName>
</protein>
<dbReference type="InterPro" id="IPR052958">
    <property type="entry name" value="IFN-induced_PKR_regulator"/>
</dbReference>
<organism evidence="3 4">
    <name type="scientific">Mytilus coruscus</name>
    <name type="common">Sea mussel</name>
    <dbReference type="NCBI Taxonomy" id="42192"/>
    <lineage>
        <taxon>Eukaryota</taxon>
        <taxon>Metazoa</taxon>
        <taxon>Spiralia</taxon>
        <taxon>Lophotrochozoa</taxon>
        <taxon>Mollusca</taxon>
        <taxon>Bivalvia</taxon>
        <taxon>Autobranchia</taxon>
        <taxon>Pteriomorphia</taxon>
        <taxon>Mytilida</taxon>
        <taxon>Mytiloidea</taxon>
        <taxon>Mytilidae</taxon>
        <taxon>Mytilinae</taxon>
        <taxon>Mytilus</taxon>
    </lineage>
</organism>